<dbReference type="SUPFAM" id="SSF48403">
    <property type="entry name" value="Ankyrin repeat"/>
    <property type="match status" value="1"/>
</dbReference>
<sequence length="376" mass="41715">MKDFNIDAFARDIKPKATETEFVTKDELASQNLRNSRGHKRAPGVLSTPNLVDIMERASSACMEASFESTNCAISVPFKTLTAQSVPVAPGSTVTATAHYEGRENKAFKFLVTAYDDAGEIAKGTFWRSIVCKENLENEALLRQKSPAGKIYARNSELECVAQPREGLHFLMTRDRDPKRDCTMCYPIRWNWRGDSLPHNSVSRGFHHAAHHGTAKLVKLWLNSGIDLSSYLSTGLYAAVEGGQSEVMQLLMDRGADPLTWQTRGVGRENLLHIAAQRTNNEVVALLLQKGLDPNITEKENYWGALHFALRHGRSLTKVKLLIDAGADPNQSEDEGWTTLHFAVESGDLEIVQFLIDNGADMEATNVRDTPLMMAV</sequence>
<dbReference type="Gene3D" id="1.25.40.20">
    <property type="entry name" value="Ankyrin repeat-containing domain"/>
    <property type="match status" value="2"/>
</dbReference>
<gene>
    <name evidence="5" type="ORF">PENSUB_65</name>
</gene>
<evidence type="ECO:0000256" key="1">
    <source>
        <dbReference type="ARBA" id="ARBA00022737"/>
    </source>
</evidence>
<dbReference type="STRING" id="1316194.A0A1Q5UP22"/>
<keyword evidence="2 3" id="KW-0040">ANK repeat</keyword>
<evidence type="ECO:0000313" key="6">
    <source>
        <dbReference type="Proteomes" id="UP000186955"/>
    </source>
</evidence>
<feature type="domain" description="Fluoroacetyl-CoA-specific thioesterase-like" evidence="4">
    <location>
        <begin position="40"/>
        <end position="133"/>
    </location>
</feature>
<dbReference type="Proteomes" id="UP000186955">
    <property type="component" value="Unassembled WGS sequence"/>
</dbReference>
<dbReference type="InterPro" id="IPR029069">
    <property type="entry name" value="HotDog_dom_sf"/>
</dbReference>
<dbReference type="EMBL" id="MNBE01000105">
    <property type="protein sequence ID" value="OKP14213.1"/>
    <property type="molecule type" value="Genomic_DNA"/>
</dbReference>
<dbReference type="Pfam" id="PF12796">
    <property type="entry name" value="Ank_2"/>
    <property type="match status" value="1"/>
</dbReference>
<feature type="repeat" description="ANK" evidence="3">
    <location>
        <begin position="267"/>
        <end position="299"/>
    </location>
</feature>
<dbReference type="PANTHER" id="PTHR24198:SF165">
    <property type="entry name" value="ANKYRIN REPEAT-CONTAINING PROTEIN-RELATED"/>
    <property type="match status" value="1"/>
</dbReference>
<dbReference type="PROSITE" id="PS50088">
    <property type="entry name" value="ANK_REPEAT"/>
    <property type="match status" value="3"/>
</dbReference>
<reference evidence="5 6" key="1">
    <citation type="submission" date="2016-10" db="EMBL/GenBank/DDBJ databases">
        <title>Genome sequence of the ascomycete fungus Penicillium subrubescens.</title>
        <authorList>
            <person name="De Vries R.P."/>
            <person name="Peng M."/>
            <person name="Dilokpimol A."/>
            <person name="Hilden K."/>
            <person name="Makela M.R."/>
            <person name="Grigoriev I."/>
            <person name="Riley R."/>
            <person name="Granchi Z."/>
        </authorList>
    </citation>
    <scope>NUCLEOTIDE SEQUENCE [LARGE SCALE GENOMIC DNA]</scope>
    <source>
        <strain evidence="5 6">CBS 132785</strain>
    </source>
</reference>
<dbReference type="InterPro" id="IPR002110">
    <property type="entry name" value="Ankyrin_rpt"/>
</dbReference>
<feature type="repeat" description="ANK" evidence="3">
    <location>
        <begin position="301"/>
        <end position="334"/>
    </location>
</feature>
<dbReference type="PANTHER" id="PTHR24198">
    <property type="entry name" value="ANKYRIN REPEAT AND PROTEIN KINASE DOMAIN-CONTAINING PROTEIN"/>
    <property type="match status" value="1"/>
</dbReference>
<dbReference type="SMART" id="SM00248">
    <property type="entry name" value="ANK"/>
    <property type="match status" value="5"/>
</dbReference>
<dbReference type="Pfam" id="PF22636">
    <property type="entry name" value="FlK"/>
    <property type="match status" value="1"/>
</dbReference>
<dbReference type="AlphaFoldDB" id="A0A1Q5UP22"/>
<evidence type="ECO:0000313" key="5">
    <source>
        <dbReference type="EMBL" id="OKP14213.1"/>
    </source>
</evidence>
<name>A0A1Q5UP22_9EURO</name>
<organism evidence="5 6">
    <name type="scientific">Penicillium subrubescens</name>
    <dbReference type="NCBI Taxonomy" id="1316194"/>
    <lineage>
        <taxon>Eukaryota</taxon>
        <taxon>Fungi</taxon>
        <taxon>Dikarya</taxon>
        <taxon>Ascomycota</taxon>
        <taxon>Pezizomycotina</taxon>
        <taxon>Eurotiomycetes</taxon>
        <taxon>Eurotiomycetidae</taxon>
        <taxon>Eurotiales</taxon>
        <taxon>Aspergillaceae</taxon>
        <taxon>Penicillium</taxon>
    </lineage>
</organism>
<dbReference type="Gene3D" id="3.10.129.10">
    <property type="entry name" value="Hotdog Thioesterase"/>
    <property type="match status" value="1"/>
</dbReference>
<proteinExistence type="predicted"/>
<keyword evidence="1" id="KW-0677">Repeat</keyword>
<dbReference type="InterPro" id="IPR036770">
    <property type="entry name" value="Ankyrin_rpt-contain_sf"/>
</dbReference>
<evidence type="ECO:0000256" key="3">
    <source>
        <dbReference type="PROSITE-ProRule" id="PRU00023"/>
    </source>
</evidence>
<keyword evidence="6" id="KW-1185">Reference proteome</keyword>
<dbReference type="SUPFAM" id="SSF54637">
    <property type="entry name" value="Thioesterase/thiol ester dehydrase-isomerase"/>
    <property type="match status" value="1"/>
</dbReference>
<evidence type="ECO:0000259" key="4">
    <source>
        <dbReference type="Pfam" id="PF22636"/>
    </source>
</evidence>
<dbReference type="PROSITE" id="PS50297">
    <property type="entry name" value="ANK_REP_REGION"/>
    <property type="match status" value="2"/>
</dbReference>
<dbReference type="InterPro" id="IPR054485">
    <property type="entry name" value="FlK-like_dom"/>
</dbReference>
<feature type="repeat" description="ANK" evidence="3">
    <location>
        <begin position="335"/>
        <end position="367"/>
    </location>
</feature>
<comment type="caution">
    <text evidence="5">The sequence shown here is derived from an EMBL/GenBank/DDBJ whole genome shotgun (WGS) entry which is preliminary data.</text>
</comment>
<accession>A0A1Q5UP22</accession>
<evidence type="ECO:0000256" key="2">
    <source>
        <dbReference type="ARBA" id="ARBA00023043"/>
    </source>
</evidence>
<protein>
    <recommendedName>
        <fullName evidence="4">Fluoroacetyl-CoA-specific thioesterase-like domain-containing protein</fullName>
    </recommendedName>
</protein>